<comment type="similarity">
    <text evidence="3">Belongs to the bacterial ribosomal protein bS16 family.</text>
</comment>
<dbReference type="Gene3D" id="3.30.1320.10">
    <property type="match status" value="1"/>
</dbReference>
<feature type="region of interest" description="Disordered" evidence="4">
    <location>
        <begin position="116"/>
        <end position="182"/>
    </location>
</feature>
<dbReference type="EMBL" id="JACBZS010000001">
    <property type="protein sequence ID" value="NYI72328.1"/>
    <property type="molecule type" value="Genomic_DNA"/>
</dbReference>
<proteinExistence type="inferred from homology"/>
<dbReference type="Pfam" id="PF00886">
    <property type="entry name" value="Ribosomal_S16"/>
    <property type="match status" value="1"/>
</dbReference>
<keyword evidence="2 3" id="KW-0687">Ribonucleoprotein</keyword>
<dbReference type="InterPro" id="IPR023803">
    <property type="entry name" value="Ribosomal_bS16_dom_sf"/>
</dbReference>
<dbReference type="PROSITE" id="PS00732">
    <property type="entry name" value="RIBOSOMAL_S16"/>
    <property type="match status" value="1"/>
</dbReference>
<dbReference type="InterPro" id="IPR020592">
    <property type="entry name" value="Ribosomal_bS16_CS"/>
</dbReference>
<comment type="caution">
    <text evidence="5">The sequence shown here is derived from an EMBL/GenBank/DDBJ whole genome shotgun (WGS) entry which is preliminary data.</text>
</comment>
<dbReference type="RefSeq" id="WP_343045977.1">
    <property type="nucleotide sequence ID" value="NZ_JACBZS010000001.1"/>
</dbReference>
<evidence type="ECO:0000256" key="3">
    <source>
        <dbReference type="HAMAP-Rule" id="MF_00385"/>
    </source>
</evidence>
<protein>
    <recommendedName>
        <fullName evidence="3">Small ribosomal subunit protein bS16</fullName>
    </recommendedName>
</protein>
<feature type="compositionally biased region" description="Basic and acidic residues" evidence="4">
    <location>
        <begin position="127"/>
        <end position="156"/>
    </location>
</feature>
<dbReference type="GO" id="GO:0003735">
    <property type="term" value="F:structural constituent of ribosome"/>
    <property type="evidence" value="ECO:0007669"/>
    <property type="project" value="InterPro"/>
</dbReference>
<dbReference type="GO" id="GO:0015935">
    <property type="term" value="C:small ribosomal subunit"/>
    <property type="evidence" value="ECO:0007669"/>
    <property type="project" value="TreeGrafter"/>
</dbReference>
<feature type="compositionally biased region" description="Basic and acidic residues" evidence="4">
    <location>
        <begin position="169"/>
        <end position="182"/>
    </location>
</feature>
<evidence type="ECO:0000313" key="6">
    <source>
        <dbReference type="Proteomes" id="UP000527616"/>
    </source>
</evidence>
<reference evidence="5 6" key="1">
    <citation type="submission" date="2020-07" db="EMBL/GenBank/DDBJ databases">
        <title>Sequencing the genomes of 1000 actinobacteria strains.</title>
        <authorList>
            <person name="Klenk H.-P."/>
        </authorList>
    </citation>
    <scope>NUCLEOTIDE SEQUENCE [LARGE SCALE GENOMIC DNA]</scope>
    <source>
        <strain evidence="5 6">DSM 103164</strain>
    </source>
</reference>
<keyword evidence="1 3" id="KW-0689">Ribosomal protein</keyword>
<dbReference type="Proteomes" id="UP000527616">
    <property type="component" value="Unassembled WGS sequence"/>
</dbReference>
<evidence type="ECO:0000256" key="4">
    <source>
        <dbReference type="SAM" id="MobiDB-lite"/>
    </source>
</evidence>
<evidence type="ECO:0000256" key="2">
    <source>
        <dbReference type="ARBA" id="ARBA00023274"/>
    </source>
</evidence>
<dbReference type="AlphaFoldDB" id="A0A7Z0DBN6"/>
<dbReference type="InterPro" id="IPR000307">
    <property type="entry name" value="Ribosomal_bS16"/>
</dbReference>
<dbReference type="PANTHER" id="PTHR12919:SF20">
    <property type="entry name" value="SMALL RIBOSOMAL SUBUNIT PROTEIN BS16M"/>
    <property type="match status" value="1"/>
</dbReference>
<accession>A0A7Z0DBN6</accession>
<sequence length="219" mass="23733">MAVKIRLKRLGKIRTPHYRIVVMDSRQKRDGKAIEEIGQYHPKNDPSIIVVDSERAQYWLGVGAQPTEAVVALFKRSGDWQKFSGDTSPAGIDPQPERTDKTAAFNAALGGSAAAGDAVKTKAKKSAKTDEAKTDEAKADDAKTDEAKADDAKDYGENSFRGENPPEGFEIKGNEDSMKFHTPDSPWYGRTIAEVWFNSPEAAQAAGFVNAVADAGTES</sequence>
<organism evidence="5 6">
    <name type="scientific">Naumannella cuiyingiana</name>
    <dbReference type="NCBI Taxonomy" id="1347891"/>
    <lineage>
        <taxon>Bacteria</taxon>
        <taxon>Bacillati</taxon>
        <taxon>Actinomycetota</taxon>
        <taxon>Actinomycetes</taxon>
        <taxon>Propionibacteriales</taxon>
        <taxon>Propionibacteriaceae</taxon>
        <taxon>Naumannella</taxon>
    </lineage>
</organism>
<evidence type="ECO:0000256" key="1">
    <source>
        <dbReference type="ARBA" id="ARBA00022980"/>
    </source>
</evidence>
<evidence type="ECO:0000313" key="5">
    <source>
        <dbReference type="EMBL" id="NYI72328.1"/>
    </source>
</evidence>
<dbReference type="GO" id="GO:0006412">
    <property type="term" value="P:translation"/>
    <property type="evidence" value="ECO:0007669"/>
    <property type="project" value="UniProtKB-UniRule"/>
</dbReference>
<dbReference type="PANTHER" id="PTHR12919">
    <property type="entry name" value="30S RIBOSOMAL PROTEIN S16"/>
    <property type="match status" value="1"/>
</dbReference>
<dbReference type="NCBIfam" id="NF011093">
    <property type="entry name" value="PRK14520.1"/>
    <property type="match status" value="1"/>
</dbReference>
<gene>
    <name evidence="3" type="primary">rpsP</name>
    <name evidence="5" type="ORF">GGQ54_002888</name>
</gene>
<dbReference type="HAMAP" id="MF_00385">
    <property type="entry name" value="Ribosomal_bS16"/>
    <property type="match status" value="1"/>
</dbReference>
<dbReference type="NCBIfam" id="TIGR00002">
    <property type="entry name" value="S16"/>
    <property type="match status" value="1"/>
</dbReference>
<dbReference type="SUPFAM" id="SSF54565">
    <property type="entry name" value="Ribosomal protein S16"/>
    <property type="match status" value="1"/>
</dbReference>
<keyword evidence="6" id="KW-1185">Reference proteome</keyword>
<dbReference type="GO" id="GO:0005737">
    <property type="term" value="C:cytoplasm"/>
    <property type="evidence" value="ECO:0007669"/>
    <property type="project" value="UniProtKB-ARBA"/>
</dbReference>
<name>A0A7Z0DBN6_9ACTN</name>